<proteinExistence type="predicted"/>
<protein>
    <submittedName>
        <fullName evidence="1">Uncharacterized protein</fullName>
    </submittedName>
</protein>
<dbReference type="AlphaFoldDB" id="A0A936TF84"/>
<accession>A0A936TF84</accession>
<dbReference type="Proteomes" id="UP000727993">
    <property type="component" value="Unassembled WGS sequence"/>
</dbReference>
<evidence type="ECO:0000313" key="1">
    <source>
        <dbReference type="EMBL" id="MBK9296310.1"/>
    </source>
</evidence>
<organism evidence="1 2">
    <name type="scientific">Candidatus Neomicrothrix subdominans</name>
    <dbReference type="NCBI Taxonomy" id="2954438"/>
    <lineage>
        <taxon>Bacteria</taxon>
        <taxon>Bacillati</taxon>
        <taxon>Actinomycetota</taxon>
        <taxon>Acidimicrobiia</taxon>
        <taxon>Acidimicrobiales</taxon>
        <taxon>Microthrixaceae</taxon>
        <taxon>Candidatus Neomicrothrix</taxon>
    </lineage>
</organism>
<comment type="caution">
    <text evidence="1">The sequence shown here is derived from an EMBL/GenBank/DDBJ whole genome shotgun (WGS) entry which is preliminary data.</text>
</comment>
<evidence type="ECO:0000313" key="2">
    <source>
        <dbReference type="Proteomes" id="UP000727993"/>
    </source>
</evidence>
<sequence>MVRPSVPPAEALILDETVNQICGPGALFAGSRRQAVATGTRQVAMGATVSTDGVTSNIIAQLALNAQGVRPEWIASLSERGVGPLDLVELLGVVARTMAIDTFCFALGVDAWPLPDPPSGAHVEAGPHGEVDASAACNGGWLPTVGPAWPTNALSAVPSENRAMHQLQAAFYLATGEMGELDVQRGLHRTQMELVAARTSLLNECFF</sequence>
<name>A0A936TF84_9ACTN</name>
<reference evidence="1 2" key="1">
    <citation type="submission" date="2020-10" db="EMBL/GenBank/DDBJ databases">
        <title>Connecting structure to function with the recovery of over 1000 high-quality activated sludge metagenome-assembled genomes encoding full-length rRNA genes using long-read sequencing.</title>
        <authorList>
            <person name="Singleton C.M."/>
            <person name="Petriglieri F."/>
            <person name="Kristensen J.M."/>
            <person name="Kirkegaard R.H."/>
            <person name="Michaelsen T.Y."/>
            <person name="Andersen M.H."/>
            <person name="Karst S.M."/>
            <person name="Dueholm M.S."/>
            <person name="Nielsen P.H."/>
            <person name="Albertsen M."/>
        </authorList>
    </citation>
    <scope>NUCLEOTIDE SEQUENCE [LARGE SCALE GENOMIC DNA]</scope>
    <source>
        <strain evidence="1">Lyne_18-Q3-R50-59_MAXAC.006</strain>
    </source>
</reference>
<dbReference type="EMBL" id="JADJZA010000001">
    <property type="protein sequence ID" value="MBK9296310.1"/>
    <property type="molecule type" value="Genomic_DNA"/>
</dbReference>
<gene>
    <name evidence="1" type="ORF">IPN02_05485</name>
</gene>